<dbReference type="InterPro" id="IPR038717">
    <property type="entry name" value="Tc1-like_DDE_dom"/>
</dbReference>
<dbReference type="Proteomes" id="UP000245771">
    <property type="component" value="Unassembled WGS sequence"/>
</dbReference>
<accession>A0A316VL16</accession>
<dbReference type="GO" id="GO:0003676">
    <property type="term" value="F:nucleic acid binding"/>
    <property type="evidence" value="ECO:0007669"/>
    <property type="project" value="InterPro"/>
</dbReference>
<dbReference type="EMBL" id="KZ819602">
    <property type="protein sequence ID" value="PWN38160.1"/>
    <property type="molecule type" value="Genomic_DNA"/>
</dbReference>
<organism evidence="2 3">
    <name type="scientific">Meira miltonrushii</name>
    <dbReference type="NCBI Taxonomy" id="1280837"/>
    <lineage>
        <taxon>Eukaryota</taxon>
        <taxon>Fungi</taxon>
        <taxon>Dikarya</taxon>
        <taxon>Basidiomycota</taxon>
        <taxon>Ustilaginomycotina</taxon>
        <taxon>Exobasidiomycetes</taxon>
        <taxon>Exobasidiales</taxon>
        <taxon>Brachybasidiaceae</taxon>
        <taxon>Meira</taxon>
    </lineage>
</organism>
<dbReference type="GeneID" id="37017605"/>
<protein>
    <recommendedName>
        <fullName evidence="1">Tc1-like transposase DDE domain-containing protein</fullName>
    </recommendedName>
</protein>
<reference evidence="2 3" key="1">
    <citation type="journal article" date="2018" name="Mol. Biol. Evol.">
        <title>Broad Genomic Sampling Reveals a Smut Pathogenic Ancestry of the Fungal Clade Ustilaginomycotina.</title>
        <authorList>
            <person name="Kijpornyongpan T."/>
            <person name="Mondo S.J."/>
            <person name="Barry K."/>
            <person name="Sandor L."/>
            <person name="Lee J."/>
            <person name="Lipzen A."/>
            <person name="Pangilinan J."/>
            <person name="LaButti K."/>
            <person name="Hainaut M."/>
            <person name="Henrissat B."/>
            <person name="Grigoriev I.V."/>
            <person name="Spatafora J.W."/>
            <person name="Aime M.C."/>
        </authorList>
    </citation>
    <scope>NUCLEOTIDE SEQUENCE [LARGE SCALE GENOMIC DNA]</scope>
    <source>
        <strain evidence="2 3">MCA 3882</strain>
    </source>
</reference>
<dbReference type="RefSeq" id="XP_025358462.1">
    <property type="nucleotide sequence ID" value="XM_025495824.1"/>
</dbReference>
<proteinExistence type="predicted"/>
<feature type="domain" description="Tc1-like transposase DDE" evidence="1">
    <location>
        <begin position="18"/>
        <end position="99"/>
    </location>
</feature>
<keyword evidence="3" id="KW-1185">Reference proteome</keyword>
<dbReference type="InParanoid" id="A0A316VL16"/>
<dbReference type="InterPro" id="IPR036397">
    <property type="entry name" value="RNaseH_sf"/>
</dbReference>
<dbReference type="OrthoDB" id="3362128at2759"/>
<evidence type="ECO:0000313" key="2">
    <source>
        <dbReference type="EMBL" id="PWN38160.1"/>
    </source>
</evidence>
<dbReference type="STRING" id="1280837.A0A316VL16"/>
<dbReference type="AlphaFoldDB" id="A0A316VL16"/>
<evidence type="ECO:0000313" key="3">
    <source>
        <dbReference type="Proteomes" id="UP000245771"/>
    </source>
</evidence>
<feature type="non-terminal residue" evidence="2">
    <location>
        <position position="99"/>
    </location>
</feature>
<gene>
    <name evidence="2" type="ORF">FA14DRAFT_107955</name>
</gene>
<dbReference type="Pfam" id="PF13358">
    <property type="entry name" value="DDE_3"/>
    <property type="match status" value="1"/>
</dbReference>
<sequence>MVWGAVTIGYKSQLIRLKGKINAIRYCEEVIQEELHPFMIALQETTGNHYKSVEDNARIHNADHTNDYRALCQIDRAYHPPKSPDLNPIERVWAGIKEQ</sequence>
<evidence type="ECO:0000259" key="1">
    <source>
        <dbReference type="Pfam" id="PF13358"/>
    </source>
</evidence>
<dbReference type="Gene3D" id="3.30.420.10">
    <property type="entry name" value="Ribonuclease H-like superfamily/Ribonuclease H"/>
    <property type="match status" value="1"/>
</dbReference>
<name>A0A316VL16_9BASI</name>